<sequence length="270" mass="28450">MKSNIHICLPAKYVRTLLGYTTFLALTVLSFTALAQVGVGTTTPDASAQLDVTASNKGILIPRLTESGRSSIAAPANGLLIYQTDNTPGFYYFNGSQWLPIAGAGSNAPAIGFSAVGTTSSQSTAGAINASWFIRYINQGSLDVSTSTYTVPQNGLYKVSAKLNYVQPTASTVSLGAGVDPNIQVRVNGSEVGRSLFPIYNVNIALVLTLRTMVNTGTLVFDDVLSLNQNDQLGLYYDNDGYTAAIELGSSSNGITWTVMRIGDSPVSPP</sequence>
<evidence type="ECO:0000313" key="2">
    <source>
        <dbReference type="Proteomes" id="UP000612680"/>
    </source>
</evidence>
<evidence type="ECO:0000313" key="1">
    <source>
        <dbReference type="EMBL" id="QRQ99431.1"/>
    </source>
</evidence>
<dbReference type="Proteomes" id="UP000612680">
    <property type="component" value="Chromosome"/>
</dbReference>
<accession>A0ABX7I0A2</accession>
<gene>
    <name evidence="1" type="ORF">HWI92_00140</name>
</gene>
<organism evidence="1 2">
    <name type="scientific">Dyadobacter sandarakinus</name>
    <dbReference type="NCBI Taxonomy" id="2747268"/>
    <lineage>
        <taxon>Bacteria</taxon>
        <taxon>Pseudomonadati</taxon>
        <taxon>Bacteroidota</taxon>
        <taxon>Cytophagia</taxon>
        <taxon>Cytophagales</taxon>
        <taxon>Spirosomataceae</taxon>
        <taxon>Dyadobacter</taxon>
    </lineage>
</organism>
<reference evidence="1 2" key="1">
    <citation type="submission" date="2020-06" db="EMBL/GenBank/DDBJ databases">
        <title>Dyadobacter sandarakinus sp. nov., isolated from the soil of the Arctic Yellow River Station.</title>
        <authorList>
            <person name="Zhang Y."/>
            <person name="Peng F."/>
        </authorList>
    </citation>
    <scope>NUCLEOTIDE SEQUENCE [LARGE SCALE GENOMIC DNA]</scope>
    <source>
        <strain evidence="1 2">Q3-56</strain>
    </source>
</reference>
<keyword evidence="2" id="KW-1185">Reference proteome</keyword>
<protein>
    <recommendedName>
        <fullName evidence="3">C1q domain-containing protein</fullName>
    </recommendedName>
</protein>
<name>A0ABX7I0A2_9BACT</name>
<dbReference type="InterPro" id="IPR008983">
    <property type="entry name" value="Tumour_necrosis_fac-like_dom"/>
</dbReference>
<dbReference type="Gene3D" id="2.60.120.40">
    <property type="match status" value="1"/>
</dbReference>
<evidence type="ECO:0008006" key="3">
    <source>
        <dbReference type="Google" id="ProtNLM"/>
    </source>
</evidence>
<dbReference type="RefSeq" id="WP_204660194.1">
    <property type="nucleotide sequence ID" value="NZ_CP056775.1"/>
</dbReference>
<proteinExistence type="predicted"/>
<dbReference type="EMBL" id="CP056775">
    <property type="protein sequence ID" value="QRQ99431.1"/>
    <property type="molecule type" value="Genomic_DNA"/>
</dbReference>